<protein>
    <submittedName>
        <fullName evidence="3">EST3 Carboxylesterase</fullName>
    </submittedName>
</protein>
<dbReference type="Proteomes" id="UP000886611">
    <property type="component" value="Unassembled WGS sequence"/>
</dbReference>
<evidence type="ECO:0000313" key="4">
    <source>
        <dbReference type="Proteomes" id="UP000886611"/>
    </source>
</evidence>
<accession>A0A8X7XJT5</accession>
<dbReference type="Pfam" id="PF00135">
    <property type="entry name" value="COesterase"/>
    <property type="match status" value="1"/>
</dbReference>
<keyword evidence="4" id="KW-1185">Reference proteome</keyword>
<comment type="caution">
    <text evidence="3">The sequence shown here is derived from an EMBL/GenBank/DDBJ whole genome shotgun (WGS) entry which is preliminary data.</text>
</comment>
<evidence type="ECO:0000313" key="3">
    <source>
        <dbReference type="EMBL" id="KAG2469643.1"/>
    </source>
</evidence>
<feature type="non-terminal residue" evidence="3">
    <location>
        <position position="237"/>
    </location>
</feature>
<dbReference type="InterPro" id="IPR002018">
    <property type="entry name" value="CarbesteraseB"/>
</dbReference>
<dbReference type="Gene3D" id="3.40.50.1820">
    <property type="entry name" value="alpha/beta hydrolase"/>
    <property type="match status" value="1"/>
</dbReference>
<reference evidence="3 4" key="1">
    <citation type="journal article" date="2021" name="Cell">
        <title>Tracing the genetic footprints of vertebrate landing in non-teleost ray-finned fishes.</title>
        <authorList>
            <person name="Bi X."/>
            <person name="Wang K."/>
            <person name="Yang L."/>
            <person name="Pan H."/>
            <person name="Jiang H."/>
            <person name="Wei Q."/>
            <person name="Fang M."/>
            <person name="Yu H."/>
            <person name="Zhu C."/>
            <person name="Cai Y."/>
            <person name="He Y."/>
            <person name="Gan X."/>
            <person name="Zeng H."/>
            <person name="Yu D."/>
            <person name="Zhu Y."/>
            <person name="Jiang H."/>
            <person name="Qiu Q."/>
            <person name="Yang H."/>
            <person name="Zhang Y.E."/>
            <person name="Wang W."/>
            <person name="Zhu M."/>
            <person name="He S."/>
            <person name="Zhang G."/>
        </authorList>
    </citation>
    <scope>NUCLEOTIDE SEQUENCE [LARGE SCALE GENOMIC DNA]</scope>
    <source>
        <strain evidence="3">Bchr_013</strain>
    </source>
</reference>
<feature type="domain" description="Carboxylesterase type B" evidence="2">
    <location>
        <begin position="141"/>
        <end position="190"/>
    </location>
</feature>
<proteinExistence type="inferred from homology"/>
<comment type="similarity">
    <text evidence="1">Belongs to the type-B carboxylesterase/lipase family.</text>
</comment>
<dbReference type="SUPFAM" id="SSF53474">
    <property type="entry name" value="alpha/beta-Hydrolases"/>
    <property type="match status" value="1"/>
</dbReference>
<dbReference type="EMBL" id="JAATIS010000147">
    <property type="protein sequence ID" value="KAG2469643.1"/>
    <property type="molecule type" value="Genomic_DNA"/>
</dbReference>
<evidence type="ECO:0000256" key="1">
    <source>
        <dbReference type="ARBA" id="ARBA00005964"/>
    </source>
</evidence>
<organism evidence="3 4">
    <name type="scientific">Polypterus senegalus</name>
    <name type="common">Senegal bichir</name>
    <dbReference type="NCBI Taxonomy" id="55291"/>
    <lineage>
        <taxon>Eukaryota</taxon>
        <taxon>Metazoa</taxon>
        <taxon>Chordata</taxon>
        <taxon>Craniata</taxon>
        <taxon>Vertebrata</taxon>
        <taxon>Euteleostomi</taxon>
        <taxon>Actinopterygii</taxon>
        <taxon>Polypteriformes</taxon>
        <taxon>Polypteridae</taxon>
        <taxon>Polypterus</taxon>
    </lineage>
</organism>
<evidence type="ECO:0000259" key="2">
    <source>
        <dbReference type="Pfam" id="PF00135"/>
    </source>
</evidence>
<dbReference type="PANTHER" id="PTHR43903">
    <property type="entry name" value="NEUROLIGIN"/>
    <property type="match status" value="1"/>
</dbReference>
<dbReference type="InterPro" id="IPR051093">
    <property type="entry name" value="Neuroligin/BSAL"/>
</dbReference>
<dbReference type="AlphaFoldDB" id="A0A8X7XJT5"/>
<name>A0A8X7XJT5_POLSE</name>
<sequence>MLNVNQKDTTIYKSVHTVRLYSIPIVVEELLALDKQIPNLLFRRRYLRDLKARLLDKPHSTTDVDVTSTPPRAAQFQGQVSFTPTPRRSNDNADEDLGGFQLCRRGFKARTPPSAQASIPVQNRFDPLRVPSLPSTPGDVIVVMIWIHGGSFIFGGAVQYDGSALAAYENVVVVVIQYRLGIMGFFRWGRSIVVRVVPMSDAEADGPALSAHGSNWHQELLIAIAVSHHCFKREAQV</sequence>
<feature type="non-terminal residue" evidence="3">
    <location>
        <position position="1"/>
    </location>
</feature>
<dbReference type="InterPro" id="IPR029058">
    <property type="entry name" value="AB_hydrolase_fold"/>
</dbReference>
<gene>
    <name evidence="3" type="primary">Ces3</name>
    <name evidence="3" type="ORF">GTO96_0022839</name>
</gene>